<evidence type="ECO:0000256" key="6">
    <source>
        <dbReference type="ARBA" id="ARBA00022741"/>
    </source>
</evidence>
<dbReference type="SUPFAM" id="SSF53613">
    <property type="entry name" value="Ribokinase-like"/>
    <property type="match status" value="1"/>
</dbReference>
<comment type="similarity">
    <text evidence="3 18">In the N-terminal section; belongs to the NnrE/AIBP family.</text>
</comment>
<name>A0A5C8CIV8_9SPIR</name>
<comment type="catalytic activity">
    <reaction evidence="16 17 18">
        <text>(6S)-NADPHX + ADP = AMP + phosphate + NADPH + H(+)</text>
        <dbReference type="Rhea" id="RHEA:32235"/>
        <dbReference type="ChEBI" id="CHEBI:15378"/>
        <dbReference type="ChEBI" id="CHEBI:43474"/>
        <dbReference type="ChEBI" id="CHEBI:57783"/>
        <dbReference type="ChEBI" id="CHEBI:64076"/>
        <dbReference type="ChEBI" id="CHEBI:456215"/>
        <dbReference type="ChEBI" id="CHEBI:456216"/>
        <dbReference type="EC" id="4.2.1.136"/>
    </reaction>
</comment>
<evidence type="ECO:0000256" key="8">
    <source>
        <dbReference type="ARBA" id="ARBA00022857"/>
    </source>
</evidence>
<keyword evidence="8 17" id="KW-0521">NADP</keyword>
<dbReference type="GO" id="GO:0005524">
    <property type="term" value="F:ATP binding"/>
    <property type="evidence" value="ECO:0007669"/>
    <property type="project" value="UniProtKB-UniRule"/>
</dbReference>
<comment type="cofactor">
    <cofactor evidence="18">
        <name>K(+)</name>
        <dbReference type="ChEBI" id="CHEBI:29103"/>
    </cofactor>
    <text evidence="18">Binds 1 potassium ion per subunit.</text>
</comment>
<evidence type="ECO:0000256" key="18">
    <source>
        <dbReference type="PIRNR" id="PIRNR017184"/>
    </source>
</evidence>
<evidence type="ECO:0000313" key="21">
    <source>
        <dbReference type="EMBL" id="TXJ13239.1"/>
    </source>
</evidence>
<evidence type="ECO:0000256" key="3">
    <source>
        <dbReference type="ARBA" id="ARBA00006001"/>
    </source>
</evidence>
<dbReference type="Gene3D" id="3.40.1190.20">
    <property type="match status" value="1"/>
</dbReference>
<comment type="subunit">
    <text evidence="17">Homotetramer.</text>
</comment>
<dbReference type="EC" id="4.2.1.136" evidence="17"/>
<feature type="binding site" evidence="17">
    <location>
        <begin position="430"/>
        <end position="434"/>
    </location>
    <ligand>
        <name>AMP</name>
        <dbReference type="ChEBI" id="CHEBI:456215"/>
    </ligand>
</feature>
<dbReference type="GO" id="GO:0052856">
    <property type="term" value="F:NAD(P)HX epimerase activity"/>
    <property type="evidence" value="ECO:0007669"/>
    <property type="project" value="UniProtKB-EC"/>
</dbReference>
<dbReference type="Proteomes" id="UP000325116">
    <property type="component" value="Unassembled WGS sequence"/>
</dbReference>
<feature type="binding site" evidence="17">
    <location>
        <position position="459"/>
    </location>
    <ligand>
        <name>(6S)-NADPHX</name>
        <dbReference type="ChEBI" id="CHEBI:64076"/>
    </ligand>
</feature>
<comment type="similarity">
    <text evidence="4 18">In the C-terminal section; belongs to the NnrD/CARKD family.</text>
</comment>
<comment type="similarity">
    <text evidence="17">Belongs to the NnrD/CARKD family.</text>
</comment>
<dbReference type="PROSITE" id="PS51383">
    <property type="entry name" value="YJEF_C_3"/>
    <property type="match status" value="1"/>
</dbReference>
<keyword evidence="7 17" id="KW-0067">ATP-binding</keyword>
<comment type="function">
    <text evidence="14 18">Bifunctional enzyme that catalyzes the epimerization of the S- and R-forms of NAD(P)HX and the dehydration of the S-form of NAD(P)HX at the expense of ADP, which is converted to AMP. This allows the repair of both epimers of NAD(P)HX, a damaged form of NAD(P)H that is a result of enzymatic or heat-dependent hydration.</text>
</comment>
<evidence type="ECO:0000256" key="12">
    <source>
        <dbReference type="ARBA" id="ARBA00023239"/>
    </source>
</evidence>
<gene>
    <name evidence="17" type="primary">nnrD</name>
    <name evidence="21" type="ORF">EPJ80_00385</name>
</gene>
<dbReference type="PANTHER" id="PTHR12592:SF0">
    <property type="entry name" value="ATP-DEPENDENT (S)-NAD(P)H-HYDRATE DEHYDRATASE"/>
    <property type="match status" value="1"/>
</dbReference>
<evidence type="ECO:0000256" key="14">
    <source>
        <dbReference type="ARBA" id="ARBA00025153"/>
    </source>
</evidence>
<comment type="function">
    <text evidence="17">Catalyzes the dehydration of the S-form of NAD(P)HX at the expense of ADP, which is converted to AMP. Together with NAD(P)HX epimerase, which catalyzes the epimerization of the S- and R-forms, the enzyme allows the repair of both epimers of NAD(P)HX, a damaged form of NAD(P)H that is a result of enzymatic or heat-dependent hydration.</text>
</comment>
<comment type="catalytic activity">
    <reaction evidence="2 18">
        <text>(6R)-NADPHX = (6S)-NADPHX</text>
        <dbReference type="Rhea" id="RHEA:32227"/>
        <dbReference type="ChEBI" id="CHEBI:64076"/>
        <dbReference type="ChEBI" id="CHEBI:64077"/>
        <dbReference type="EC" id="5.1.99.6"/>
    </reaction>
</comment>
<keyword evidence="10 17" id="KW-0520">NAD</keyword>
<keyword evidence="6 17" id="KW-0547">Nucleotide-binding</keyword>
<protein>
    <recommendedName>
        <fullName evidence="17">ADP-dependent (S)-NAD(P)H-hydrate dehydratase</fullName>
        <ecNumber evidence="17">4.2.1.136</ecNumber>
    </recommendedName>
    <alternativeName>
        <fullName evidence="17">ADP-dependent NAD(P)HX dehydratase</fullName>
    </alternativeName>
</protein>
<accession>A0A5C8CIV8</accession>
<evidence type="ECO:0000256" key="13">
    <source>
        <dbReference type="ARBA" id="ARBA00023268"/>
    </source>
</evidence>
<evidence type="ECO:0000256" key="11">
    <source>
        <dbReference type="ARBA" id="ARBA00023235"/>
    </source>
</evidence>
<evidence type="ECO:0000256" key="1">
    <source>
        <dbReference type="ARBA" id="ARBA00000013"/>
    </source>
</evidence>
<sequence>MKVVTVEELINIDKKTTEKIPSILLMEHVASEIFYLLIKRHRKALYNKCVHIFSSVGGNGGDGLAIARYLIKNGYNVKVYLTGNIDRVNKDTYINFNILKDMEINIVYLGSEEKIFEILENIEEGDIAVDSLFGTGGNRALDGIEKLLIDKLNSLNIIRIAIDIPSGLSSKINDFENINICFKAHETYTICFAKDIFFLYETREYIGKLFIIKSIFPKEILDNSEYKALLINYNDKKLREEIKRKRNAFFSKREQGNLAIVAGSSDYIGAAVLSVNAAYRSGVGFIRLYVPKGIAEIVKNIIIPQMPEVVIIGVGEDNQKYFSENDTIIANDINKSDACVIGSGIGRDMSTEVFINSILKQINIPTVIDADALYLMFQNTLGELQENFILTPHIYEFEKLTGINHIEALKNPYNSLSIFREKTKASIILKDAVSFFMKDNDIYINYNPTVSMGKAGMGDILAGFIGSFLARKLNIVESAKLSLMIQSKAFNKAAKIFGNDSIQPKDLTLYASKILKRI</sequence>
<evidence type="ECO:0000256" key="9">
    <source>
        <dbReference type="ARBA" id="ARBA00022958"/>
    </source>
</evidence>
<dbReference type="SUPFAM" id="SSF64153">
    <property type="entry name" value="YjeF N-terminal domain-like"/>
    <property type="match status" value="1"/>
</dbReference>
<evidence type="ECO:0000256" key="4">
    <source>
        <dbReference type="ARBA" id="ARBA00009524"/>
    </source>
</evidence>
<reference evidence="21 22" key="1">
    <citation type="journal article" date="1992" name="Lakartidningen">
        <title>[Penicillin V and not amoxicillin is the first choice preparation in acute otitis].</title>
        <authorList>
            <person name="Kamme C."/>
            <person name="Lundgren K."/>
            <person name="Prellner K."/>
        </authorList>
    </citation>
    <scope>NUCLEOTIDE SEQUENCE [LARGE SCALE GENOMIC DNA]</scope>
    <source>
        <strain evidence="21 22">W1</strain>
    </source>
</reference>
<comment type="catalytic activity">
    <reaction evidence="1 18">
        <text>(6R)-NADHX = (6S)-NADHX</text>
        <dbReference type="Rhea" id="RHEA:32215"/>
        <dbReference type="ChEBI" id="CHEBI:64074"/>
        <dbReference type="ChEBI" id="CHEBI:64075"/>
        <dbReference type="EC" id="5.1.99.6"/>
    </reaction>
</comment>
<dbReference type="AlphaFoldDB" id="A0A5C8CIV8"/>
<dbReference type="InterPro" id="IPR036652">
    <property type="entry name" value="YjeF_N_dom_sf"/>
</dbReference>
<dbReference type="GO" id="GO:0046872">
    <property type="term" value="F:metal ion binding"/>
    <property type="evidence" value="ECO:0007669"/>
    <property type="project" value="UniProtKB-UniRule"/>
</dbReference>
<dbReference type="NCBIfam" id="TIGR00196">
    <property type="entry name" value="yjeF_cterm"/>
    <property type="match status" value="1"/>
</dbReference>
<evidence type="ECO:0000259" key="19">
    <source>
        <dbReference type="PROSITE" id="PS51383"/>
    </source>
</evidence>
<feature type="binding site" evidence="17">
    <location>
        <position position="393"/>
    </location>
    <ligand>
        <name>(6S)-NADPHX</name>
        <dbReference type="ChEBI" id="CHEBI:64076"/>
    </ligand>
</feature>
<keyword evidence="12 17" id="KW-0456">Lyase</keyword>
<keyword evidence="13" id="KW-0511">Multifunctional enzyme</keyword>
<dbReference type="RefSeq" id="WP_147757451.1">
    <property type="nucleotide sequence ID" value="NZ_SAXT01000001.1"/>
</dbReference>
<dbReference type="InterPro" id="IPR000631">
    <property type="entry name" value="CARKD"/>
</dbReference>
<dbReference type="InterPro" id="IPR029056">
    <property type="entry name" value="Ribokinase-like"/>
</dbReference>
<organism evidence="21 22">
    <name type="scientific">Brachyspira aalborgi</name>
    <dbReference type="NCBI Taxonomy" id="29522"/>
    <lineage>
        <taxon>Bacteria</taxon>
        <taxon>Pseudomonadati</taxon>
        <taxon>Spirochaetota</taxon>
        <taxon>Spirochaetia</taxon>
        <taxon>Brachyspirales</taxon>
        <taxon>Brachyspiraceae</taxon>
        <taxon>Brachyspira</taxon>
    </lineage>
</organism>
<dbReference type="Gene3D" id="3.40.50.10260">
    <property type="entry name" value="YjeF N-terminal domain"/>
    <property type="match status" value="1"/>
</dbReference>
<dbReference type="EMBL" id="SAXT01000001">
    <property type="protein sequence ID" value="TXJ13239.1"/>
    <property type="molecule type" value="Genomic_DNA"/>
</dbReference>
<dbReference type="HAMAP" id="MF_01965">
    <property type="entry name" value="NADHX_dehydratase"/>
    <property type="match status" value="1"/>
</dbReference>
<comment type="caution">
    <text evidence="21">The sequence shown here is derived from an EMBL/GenBank/DDBJ whole genome shotgun (WGS) entry which is preliminary data.</text>
</comment>
<dbReference type="GO" id="GO:0052855">
    <property type="term" value="F:ADP-dependent NAD(P)H-hydrate dehydratase activity"/>
    <property type="evidence" value="ECO:0007669"/>
    <property type="project" value="UniProtKB-UniRule"/>
</dbReference>
<dbReference type="CDD" id="cd01171">
    <property type="entry name" value="YXKO-related"/>
    <property type="match status" value="1"/>
</dbReference>
<evidence type="ECO:0000256" key="15">
    <source>
        <dbReference type="ARBA" id="ARBA00048238"/>
    </source>
</evidence>
<evidence type="ECO:0000256" key="10">
    <source>
        <dbReference type="ARBA" id="ARBA00023027"/>
    </source>
</evidence>
<proteinExistence type="inferred from homology"/>
<keyword evidence="11 18" id="KW-0413">Isomerase</keyword>
<comment type="cofactor">
    <cofactor evidence="17">
        <name>Mg(2+)</name>
        <dbReference type="ChEBI" id="CHEBI:18420"/>
    </cofactor>
</comment>
<feature type="binding site" evidence="17">
    <location>
        <position position="344"/>
    </location>
    <ligand>
        <name>(6S)-NADPHX</name>
        <dbReference type="ChEBI" id="CHEBI:64076"/>
    </ligand>
</feature>
<keyword evidence="5 18" id="KW-0479">Metal-binding</keyword>
<keyword evidence="9 18" id="KW-0630">Potassium</keyword>
<evidence type="ECO:0000256" key="16">
    <source>
        <dbReference type="ARBA" id="ARBA00049209"/>
    </source>
</evidence>
<dbReference type="GO" id="GO:0046496">
    <property type="term" value="P:nicotinamide nucleotide metabolic process"/>
    <property type="evidence" value="ECO:0007669"/>
    <property type="project" value="UniProtKB-UniRule"/>
</dbReference>
<evidence type="ECO:0000259" key="20">
    <source>
        <dbReference type="PROSITE" id="PS51385"/>
    </source>
</evidence>
<dbReference type="InterPro" id="IPR004443">
    <property type="entry name" value="YjeF_N_dom"/>
</dbReference>
<dbReference type="Pfam" id="PF01256">
    <property type="entry name" value="Carb_kinase"/>
    <property type="match status" value="1"/>
</dbReference>
<feature type="domain" description="YjeF C-terminal" evidence="19">
    <location>
        <begin position="235"/>
        <end position="518"/>
    </location>
</feature>
<dbReference type="PROSITE" id="PS51385">
    <property type="entry name" value="YJEF_N"/>
    <property type="match status" value="1"/>
</dbReference>
<dbReference type="PIRSF" id="PIRSF017184">
    <property type="entry name" value="Nnr"/>
    <property type="match status" value="1"/>
</dbReference>
<evidence type="ECO:0000256" key="5">
    <source>
        <dbReference type="ARBA" id="ARBA00022723"/>
    </source>
</evidence>
<dbReference type="Pfam" id="PF03853">
    <property type="entry name" value="YjeF_N"/>
    <property type="match status" value="1"/>
</dbReference>
<dbReference type="PANTHER" id="PTHR12592">
    <property type="entry name" value="ATP-DEPENDENT (S)-NAD(P)H-HYDRATE DEHYDRATASE FAMILY MEMBER"/>
    <property type="match status" value="1"/>
</dbReference>
<evidence type="ECO:0000256" key="2">
    <source>
        <dbReference type="ARBA" id="ARBA00000909"/>
    </source>
</evidence>
<dbReference type="GO" id="GO:0110051">
    <property type="term" value="P:metabolite repair"/>
    <property type="evidence" value="ECO:0007669"/>
    <property type="project" value="TreeGrafter"/>
</dbReference>
<dbReference type="InterPro" id="IPR030677">
    <property type="entry name" value="Nnr"/>
</dbReference>
<feature type="domain" description="YjeF N-terminal" evidence="20">
    <location>
        <begin position="9"/>
        <end position="222"/>
    </location>
</feature>
<feature type="binding site" evidence="17">
    <location>
        <position position="458"/>
    </location>
    <ligand>
        <name>AMP</name>
        <dbReference type="ChEBI" id="CHEBI:456215"/>
    </ligand>
</feature>
<feature type="binding site" evidence="17">
    <location>
        <position position="270"/>
    </location>
    <ligand>
        <name>(6S)-NADPHX</name>
        <dbReference type="ChEBI" id="CHEBI:64076"/>
    </ligand>
</feature>
<evidence type="ECO:0000313" key="22">
    <source>
        <dbReference type="Proteomes" id="UP000325116"/>
    </source>
</evidence>
<evidence type="ECO:0000256" key="17">
    <source>
        <dbReference type="HAMAP-Rule" id="MF_01965"/>
    </source>
</evidence>
<evidence type="ECO:0000256" key="7">
    <source>
        <dbReference type="ARBA" id="ARBA00022840"/>
    </source>
</evidence>
<comment type="catalytic activity">
    <reaction evidence="15 17 18">
        <text>(6S)-NADHX + ADP = AMP + phosphate + NADH + H(+)</text>
        <dbReference type="Rhea" id="RHEA:32223"/>
        <dbReference type="ChEBI" id="CHEBI:15378"/>
        <dbReference type="ChEBI" id="CHEBI:43474"/>
        <dbReference type="ChEBI" id="CHEBI:57945"/>
        <dbReference type="ChEBI" id="CHEBI:64074"/>
        <dbReference type="ChEBI" id="CHEBI:456215"/>
        <dbReference type="ChEBI" id="CHEBI:456216"/>
        <dbReference type="EC" id="4.2.1.136"/>
    </reaction>
</comment>